<dbReference type="AlphaFoldDB" id="A0A369UKD0"/>
<evidence type="ECO:0000313" key="4">
    <source>
        <dbReference type="Proteomes" id="UP000253782"/>
    </source>
</evidence>
<organism evidence="3 4">
    <name type="scientific">Dyella tabacisoli</name>
    <dbReference type="NCBI Taxonomy" id="2282381"/>
    <lineage>
        <taxon>Bacteria</taxon>
        <taxon>Pseudomonadati</taxon>
        <taxon>Pseudomonadota</taxon>
        <taxon>Gammaproteobacteria</taxon>
        <taxon>Lysobacterales</taxon>
        <taxon>Rhodanobacteraceae</taxon>
        <taxon>Dyella</taxon>
    </lineage>
</organism>
<dbReference type="PANTHER" id="PTHR35565:SF3">
    <property type="entry name" value="TYPE VI SECRETION SYSTEM SHEATH PROTEIN TSSC1"/>
    <property type="match status" value="1"/>
</dbReference>
<comment type="caution">
    <text evidence="3">The sequence shown here is derived from an EMBL/GenBank/DDBJ whole genome shotgun (WGS) entry which is preliminary data.</text>
</comment>
<dbReference type="PANTHER" id="PTHR35565">
    <property type="entry name" value="CYTOPLASMIC PROTEIN-RELATED"/>
    <property type="match status" value="1"/>
</dbReference>
<keyword evidence="4" id="KW-1185">Reference proteome</keyword>
<dbReference type="InterPro" id="IPR044032">
    <property type="entry name" value="TssC1_C"/>
</dbReference>
<evidence type="ECO:0000313" key="3">
    <source>
        <dbReference type="EMBL" id="RDD80178.1"/>
    </source>
</evidence>
<dbReference type="InterPro" id="IPR044031">
    <property type="entry name" value="TssC1_N"/>
</dbReference>
<dbReference type="EMBL" id="QQAH01000020">
    <property type="protein sequence ID" value="RDD80178.1"/>
    <property type="molecule type" value="Genomic_DNA"/>
</dbReference>
<protein>
    <submittedName>
        <fullName evidence="3">Type VI secretion system contractile sheath large subunit</fullName>
    </submittedName>
</protein>
<feature type="domain" description="TssC1 N-terminal" evidence="1">
    <location>
        <begin position="68"/>
        <end position="369"/>
    </location>
</feature>
<name>A0A369UKD0_9GAMM</name>
<dbReference type="Pfam" id="PF05943">
    <property type="entry name" value="VipB"/>
    <property type="match status" value="1"/>
</dbReference>
<sequence>MANTQTQDVTQNTAEAQAGSLLDSILNQSRIAKNDSERDRARDLIAELVNQVTQGQLTLSTDAIASLDARIADIDKLLSDQLSAVMHAPEFQKLEGSWRGLKYLVDNSETSTTLKIKVLNCSKKELVKDFKNASDFDQSTLFKKIYEEEYGTFGGAPFATMVGDFEFSRSPEDMYLLEEMSHVAAAAHAPLLSAASPELFGFDSFTDLAGPRDLAKIFDTVEYAKWKSFRSSEDSRYVGLAMPHVLGRLPYGPETTPVESFNFVEDVSGTEHNRYLWTNAAYALGTKLTDAFAKFGWCAAIRGVEGGGLVEGLPTHTFGTDDGEVALKCPTEIAITDRREKELADLGTIPLVHCKGTDYAAFFSTQSAQKAKEYNTDAANANARLASQLQYIFAVSRVAHYLKSMMRDKIGSFASRISVEQYLNNWIAQYVLLDDNASQERKAQFPLREASIEVVDVPGKPGAYKAVAFLRPHYQLDELSVSLRLVAELPKSAR</sequence>
<accession>A0A369UKD0</accession>
<feature type="domain" description="TssC1 C-terminal" evidence="2">
    <location>
        <begin position="379"/>
        <end position="489"/>
    </location>
</feature>
<reference evidence="3 4" key="1">
    <citation type="submission" date="2018-07" db="EMBL/GenBank/DDBJ databases">
        <title>Dyella tabacisoli L4-6T, whole genome shotgun sequence.</title>
        <authorList>
            <person name="Zhou X.-K."/>
            <person name="Li W.-J."/>
            <person name="Duan Y.-Q."/>
        </authorList>
    </citation>
    <scope>NUCLEOTIDE SEQUENCE [LARGE SCALE GENOMIC DNA]</scope>
    <source>
        <strain evidence="3 4">L4-6</strain>
    </source>
</reference>
<dbReference type="NCBIfam" id="TIGR03355">
    <property type="entry name" value="VI_chp_2"/>
    <property type="match status" value="1"/>
</dbReference>
<gene>
    <name evidence="3" type="primary">tssC</name>
    <name evidence="3" type="ORF">DVJ77_18730</name>
</gene>
<evidence type="ECO:0000259" key="2">
    <source>
        <dbReference type="Pfam" id="PF18945"/>
    </source>
</evidence>
<dbReference type="Proteomes" id="UP000253782">
    <property type="component" value="Unassembled WGS sequence"/>
</dbReference>
<dbReference type="Pfam" id="PF18945">
    <property type="entry name" value="VipB_2"/>
    <property type="match status" value="1"/>
</dbReference>
<dbReference type="InterPro" id="IPR010269">
    <property type="entry name" value="T6SS_TssC-like"/>
</dbReference>
<dbReference type="OrthoDB" id="9764000at2"/>
<proteinExistence type="predicted"/>
<dbReference type="RefSeq" id="WP_114847056.1">
    <property type="nucleotide sequence ID" value="NZ_JBHSPE010000010.1"/>
</dbReference>
<evidence type="ECO:0000259" key="1">
    <source>
        <dbReference type="Pfam" id="PF05943"/>
    </source>
</evidence>